<organism evidence="2 3">
    <name type="scientific">Archangium gephyra</name>
    <dbReference type="NCBI Taxonomy" id="48"/>
    <lineage>
        <taxon>Bacteria</taxon>
        <taxon>Pseudomonadati</taxon>
        <taxon>Myxococcota</taxon>
        <taxon>Myxococcia</taxon>
        <taxon>Myxococcales</taxon>
        <taxon>Cystobacterineae</taxon>
        <taxon>Archangiaceae</taxon>
        <taxon>Archangium</taxon>
    </lineage>
</organism>
<dbReference type="KEGG" id="age:AA314_08034"/>
<dbReference type="InterPro" id="IPR029062">
    <property type="entry name" value="Class_I_gatase-like"/>
</dbReference>
<dbReference type="Pfam" id="PF00117">
    <property type="entry name" value="GATase"/>
    <property type="match status" value="1"/>
</dbReference>
<dbReference type="PROSITE" id="PS51273">
    <property type="entry name" value="GATASE_TYPE_1"/>
    <property type="match status" value="1"/>
</dbReference>
<sequence length="254" mass="27337">MRQPSPPRGEMKNVLLLKAGDAANAVKLSVGDYEHWFVESLAGGCRFDILHVHRGARLPDSAEGYDAVMMTGSPASVTQPEPWMERSAEFMVNAAAHGLPVLGVCFGHQLLAYAHGARVVRNTHGREIGTVEVALSEAGREDPLFHGLPERITVQATHEDIVEHPPDGATVLAGNANTAVQALAFGPLIRGVQFHPEVHPAAMRALILARADKLEVEATSRGHAPGERVNRLLAGLAPTPAGRRILENFVERFT</sequence>
<dbReference type="PANTHER" id="PTHR42695:SF5">
    <property type="entry name" value="GLUTAMINE AMIDOTRANSFERASE YLR126C-RELATED"/>
    <property type="match status" value="1"/>
</dbReference>
<dbReference type="InterPro" id="IPR044992">
    <property type="entry name" value="ChyE-like"/>
</dbReference>
<gene>
    <name evidence="2" type="ORF">AA314_08034</name>
</gene>
<dbReference type="PRINTS" id="PR00096">
    <property type="entry name" value="GATASE"/>
</dbReference>
<evidence type="ECO:0000313" key="3">
    <source>
        <dbReference type="Proteomes" id="UP000035579"/>
    </source>
</evidence>
<evidence type="ECO:0000313" key="2">
    <source>
        <dbReference type="EMBL" id="AKJ06408.1"/>
    </source>
</evidence>
<accession>A0AAC8QES0</accession>
<dbReference type="NCBIfam" id="NF006562">
    <property type="entry name" value="PRK09065.1"/>
    <property type="match status" value="1"/>
</dbReference>
<dbReference type="AlphaFoldDB" id="A0AAC8QES0"/>
<name>A0AAC8QES0_9BACT</name>
<dbReference type="Proteomes" id="UP000035579">
    <property type="component" value="Chromosome"/>
</dbReference>
<dbReference type="CDD" id="cd01741">
    <property type="entry name" value="GATase1_1"/>
    <property type="match status" value="1"/>
</dbReference>
<dbReference type="SUPFAM" id="SSF52317">
    <property type="entry name" value="Class I glutamine amidotransferase-like"/>
    <property type="match status" value="1"/>
</dbReference>
<proteinExistence type="predicted"/>
<dbReference type="Gene3D" id="3.40.50.880">
    <property type="match status" value="1"/>
</dbReference>
<dbReference type="PANTHER" id="PTHR42695">
    <property type="entry name" value="GLUTAMINE AMIDOTRANSFERASE YLR126C-RELATED"/>
    <property type="match status" value="1"/>
</dbReference>
<dbReference type="EMBL" id="CP011509">
    <property type="protein sequence ID" value="AKJ06408.1"/>
    <property type="molecule type" value="Genomic_DNA"/>
</dbReference>
<feature type="domain" description="Glutamine amidotransferase" evidence="1">
    <location>
        <begin position="45"/>
        <end position="208"/>
    </location>
</feature>
<reference evidence="2 3" key="1">
    <citation type="submission" date="2015-05" db="EMBL/GenBank/DDBJ databases">
        <title>Genome assembly of Archangium gephyra DSM 2261.</title>
        <authorList>
            <person name="Sharma G."/>
            <person name="Subramanian S."/>
        </authorList>
    </citation>
    <scope>NUCLEOTIDE SEQUENCE [LARGE SCALE GENOMIC DNA]</scope>
    <source>
        <strain evidence="2 3">DSM 2261</strain>
    </source>
</reference>
<dbReference type="InterPro" id="IPR017926">
    <property type="entry name" value="GATASE"/>
</dbReference>
<dbReference type="GO" id="GO:0005829">
    <property type="term" value="C:cytosol"/>
    <property type="evidence" value="ECO:0007669"/>
    <property type="project" value="TreeGrafter"/>
</dbReference>
<evidence type="ECO:0000259" key="1">
    <source>
        <dbReference type="Pfam" id="PF00117"/>
    </source>
</evidence>
<protein>
    <submittedName>
        <fullName evidence="2">GMP synthase</fullName>
    </submittedName>
</protein>